<dbReference type="AlphaFoldDB" id="A0A814D6F0"/>
<evidence type="ECO:0000256" key="9">
    <source>
        <dbReference type="ARBA" id="ARBA00023303"/>
    </source>
</evidence>
<dbReference type="GO" id="GO:0004888">
    <property type="term" value="F:transmembrane signaling receptor activity"/>
    <property type="evidence" value="ECO:0007669"/>
    <property type="project" value="InterPro"/>
</dbReference>
<keyword evidence="1" id="KW-0813">Transport</keyword>
<sequence>MAQQPMKIYYVFILFYLLNSIFGGSYQRRLLQDLFAEKQHDKLERASIDNSVAVSVDIGFNLLQIMDFDEKNQVLTTNGILTLIWDDNRMMWEPADYGNITKVVVPSTKIWIPEILLYNSVDEEFDSLRPTNVNNSGINTTMSNTEIELTSYVKNFKWDLKDTSAMINLVQFDCCPEVFESAVFTIQIARHSLDSFGNVTDTKTKNNQRNDIQK</sequence>
<keyword evidence="16" id="KW-1185">Reference proteome</keyword>
<keyword evidence="8" id="KW-1071">Ligand-gated ion channel</keyword>
<evidence type="ECO:0000256" key="7">
    <source>
        <dbReference type="ARBA" id="ARBA00023170"/>
    </source>
</evidence>
<name>A0A814D6F0_9BILA</name>
<dbReference type="InterPro" id="IPR006201">
    <property type="entry name" value="Neur_channel"/>
</dbReference>
<dbReference type="InterPro" id="IPR006202">
    <property type="entry name" value="Neur_chan_lig-bd"/>
</dbReference>
<keyword evidence="6 11" id="KW-0472">Membrane</keyword>
<dbReference type="Proteomes" id="UP000663854">
    <property type="component" value="Unassembled WGS sequence"/>
</dbReference>
<dbReference type="Pfam" id="PF02931">
    <property type="entry name" value="Neur_chan_LBD"/>
    <property type="match status" value="1"/>
</dbReference>
<dbReference type="GO" id="GO:0022848">
    <property type="term" value="F:acetylcholine-gated monoatomic cation-selective channel activity"/>
    <property type="evidence" value="ECO:0007669"/>
    <property type="project" value="InterPro"/>
</dbReference>
<evidence type="ECO:0000313" key="13">
    <source>
        <dbReference type="EMBL" id="CAF0952847.1"/>
    </source>
</evidence>
<evidence type="ECO:0000256" key="10">
    <source>
        <dbReference type="ARBA" id="ARBA00034099"/>
    </source>
</evidence>
<keyword evidence="11" id="KW-1133">Transmembrane helix</keyword>
<evidence type="ECO:0000256" key="8">
    <source>
        <dbReference type="ARBA" id="ARBA00023286"/>
    </source>
</evidence>
<dbReference type="PANTHER" id="PTHR18945">
    <property type="entry name" value="NEUROTRANSMITTER GATED ION CHANNEL"/>
    <property type="match status" value="1"/>
</dbReference>
<comment type="caution">
    <text evidence="13">The sequence shown here is derived from an EMBL/GenBank/DDBJ whole genome shotgun (WGS) entry which is preliminary data.</text>
</comment>
<evidence type="ECO:0000256" key="5">
    <source>
        <dbReference type="ARBA" id="ARBA00023065"/>
    </source>
</evidence>
<dbReference type="SUPFAM" id="SSF63712">
    <property type="entry name" value="Nicotinic receptor ligand binding domain-like"/>
    <property type="match status" value="1"/>
</dbReference>
<evidence type="ECO:0000259" key="12">
    <source>
        <dbReference type="Pfam" id="PF02931"/>
    </source>
</evidence>
<accession>A0A814D6F0</accession>
<dbReference type="InterPro" id="IPR002394">
    <property type="entry name" value="Nicotinic_acetylcholine_rcpt"/>
</dbReference>
<gene>
    <name evidence="14" type="ORF">JXQ802_LOCUS45617</name>
    <name evidence="13" type="ORF">PYM288_LOCUS12219</name>
</gene>
<comment type="subcellular location">
    <subcellularLocation>
        <location evidence="10">Synaptic cell membrane</location>
        <topology evidence="10">Multi-pass membrane protein</topology>
    </subcellularLocation>
</comment>
<keyword evidence="5" id="KW-0406">Ion transport</keyword>
<keyword evidence="3 11" id="KW-0812">Transmembrane</keyword>
<dbReference type="GO" id="GO:0045211">
    <property type="term" value="C:postsynaptic membrane"/>
    <property type="evidence" value="ECO:0007669"/>
    <property type="project" value="InterPro"/>
</dbReference>
<evidence type="ECO:0000313" key="15">
    <source>
        <dbReference type="Proteomes" id="UP000663854"/>
    </source>
</evidence>
<keyword evidence="9" id="KW-0407">Ion channel</keyword>
<evidence type="ECO:0000256" key="1">
    <source>
        <dbReference type="ARBA" id="ARBA00022448"/>
    </source>
</evidence>
<dbReference type="PRINTS" id="PR00254">
    <property type="entry name" value="NICOTINICR"/>
</dbReference>
<keyword evidence="7" id="KW-0675">Receptor</keyword>
<reference evidence="13" key="1">
    <citation type="submission" date="2021-02" db="EMBL/GenBank/DDBJ databases">
        <authorList>
            <person name="Nowell W R."/>
        </authorList>
    </citation>
    <scope>NUCLEOTIDE SEQUENCE</scope>
</reference>
<evidence type="ECO:0000256" key="6">
    <source>
        <dbReference type="ARBA" id="ARBA00023136"/>
    </source>
</evidence>
<dbReference type="InterPro" id="IPR036734">
    <property type="entry name" value="Neur_chan_lig-bd_sf"/>
</dbReference>
<evidence type="ECO:0000256" key="11">
    <source>
        <dbReference type="SAM" id="Phobius"/>
    </source>
</evidence>
<evidence type="ECO:0000313" key="14">
    <source>
        <dbReference type="EMBL" id="CAF1575369.1"/>
    </source>
</evidence>
<dbReference type="Gene3D" id="2.70.170.10">
    <property type="entry name" value="Neurotransmitter-gated ion-channel ligand-binding domain"/>
    <property type="match status" value="2"/>
</dbReference>
<feature type="transmembrane region" description="Helical" evidence="11">
    <location>
        <begin position="6"/>
        <end position="26"/>
    </location>
</feature>
<keyword evidence="2" id="KW-1003">Cell membrane</keyword>
<dbReference type="Proteomes" id="UP000663870">
    <property type="component" value="Unassembled WGS sequence"/>
</dbReference>
<evidence type="ECO:0000256" key="3">
    <source>
        <dbReference type="ARBA" id="ARBA00022692"/>
    </source>
</evidence>
<keyword evidence="4" id="KW-0770">Synapse</keyword>
<evidence type="ECO:0000256" key="4">
    <source>
        <dbReference type="ARBA" id="ARBA00023018"/>
    </source>
</evidence>
<protein>
    <recommendedName>
        <fullName evidence="12">Neurotransmitter-gated ion-channel ligand-binding domain-containing protein</fullName>
    </recommendedName>
</protein>
<dbReference type="EMBL" id="CAJNOL010003830">
    <property type="protein sequence ID" value="CAF1575369.1"/>
    <property type="molecule type" value="Genomic_DNA"/>
</dbReference>
<evidence type="ECO:0000313" key="16">
    <source>
        <dbReference type="Proteomes" id="UP000663870"/>
    </source>
</evidence>
<proteinExistence type="predicted"/>
<evidence type="ECO:0000256" key="2">
    <source>
        <dbReference type="ARBA" id="ARBA00022475"/>
    </source>
</evidence>
<dbReference type="EMBL" id="CAJNOH010000222">
    <property type="protein sequence ID" value="CAF0952847.1"/>
    <property type="molecule type" value="Genomic_DNA"/>
</dbReference>
<feature type="domain" description="Neurotransmitter-gated ion-channel ligand-binding" evidence="12">
    <location>
        <begin position="28"/>
        <end position="130"/>
    </location>
</feature>
<organism evidence="13 15">
    <name type="scientific">Rotaria sordida</name>
    <dbReference type="NCBI Taxonomy" id="392033"/>
    <lineage>
        <taxon>Eukaryota</taxon>
        <taxon>Metazoa</taxon>
        <taxon>Spiralia</taxon>
        <taxon>Gnathifera</taxon>
        <taxon>Rotifera</taxon>
        <taxon>Eurotatoria</taxon>
        <taxon>Bdelloidea</taxon>
        <taxon>Philodinida</taxon>
        <taxon>Philodinidae</taxon>
        <taxon>Rotaria</taxon>
    </lineage>
</organism>